<evidence type="ECO:0000256" key="2">
    <source>
        <dbReference type="PROSITE-ProRule" id="PRU00708"/>
    </source>
</evidence>
<feature type="repeat" description="PPR" evidence="2">
    <location>
        <begin position="777"/>
        <end position="811"/>
    </location>
</feature>
<sequence length="1315" mass="147521">MRTMRGCRAYLSAGVVDGISHASTVSCSFAQRRGLHASASKSERHLAESLYMYTHRVAGPGRKYFVPRFPLAHPFSKRFSSGPSEPVEISSELVPQFRTALKGSNNMEVCWKLFLTITTAASTLSELTHADYRHLLVRLRTYAHRSRLERLRRVLDQIQLAGLHRSAFEWNSELDVLVHHGQYEEARATYDKMIEANIEPDVDTYNIMTRCEATAANPDAAKHWIKEMRANGHSPHIIAYSNLAKAYIAAGDIHGMMQVLDLMKENGLTPGPDTYHILVRYCITKGNAEGAMMLLGMLVAEGHVPSVELYSSLLSVYVDNADIESTERIWRGMADVGVKPDTEAYEALLRGYVGREDEMKVREILSHMSSHGMVLSLQAYISLMEMYGKLQNNGEMRKWYKKMRAAGIAPNIKVLQVLDRYHYERNESKAFVRLLKDIGDSHIAGTETSVRQFILMRLDRASGRKDIRYAKWLYDIGKRLGSMPPDHIHLKVAEKAAADGQYDFGLRCLSDIQFRKRRNQMCEGYDRVMRLLLPGLELEDRIRLFEIGISVGTTLSMKSEEHIRQVLHSAARYRQLLPAIRRYVQSSGGLRLSRNMRTMVAEALQEHDIDGAADLLGEMGPRFFQSEGVPLLNGKQILQKLLESGDMQKTFDWSQRLAPFGIYLTTWQANRLLEYLLAHGRIDDVKRLMFRMDEARKSHQIDASPNQITYNIILNGLASQHDHKLFNKYWAQLQHATRSSPDQFSYAARIKFNLNNDDMQAAEKDLKRLETKFGTVDMRIWTLFISYYLKRGDIAGARAIFSRIERRGQAPNTVMFTMLLNFHLKRAEFEQLNAIAVEMNEKNVKLNQVSYTALISAAAKQGDPAQAQRLLLKMKAEGLKPDVINYTAMIAAYAADRDAEGARTAYQQLLDAGLTPTMMTMNTVLSASARTGDAALVHSFLVQMEQHGVTPDSSTYETLWQGYAVAGNVPEMEKALNSYLRMAGHAKVDLGVFNKLLRGHARAGNIPGALECLKGLYAAGCTPDARTFTAMMEVCARGGDVLGVGEWIGKAEMAGIKLDAKAIAIVVDGFIKSGNVDAAWSVVRRVTTVNLDAAVFHPFVDLYAGLQDVAKMHEVLQEMYEHGVKPNVVTWTCVINGLSKAGLANQGVKIWSAMRTGGVVTHDTLQWKVDPLADEELQAGCGPLIAVVFDAFGFGDMVKEAKRYWAQLKSEGKALNENHLASYVECLSRCGLVDEAYDIVVKGDGPQAGTKTFGTLLSMLMREQRLDWARDVLNLIEHQGVWVMDAVKRKYPGLVEDILSVEVIENGTRTHYYPD</sequence>
<dbReference type="VEuPathDB" id="FungiDB:SPPG_04015"/>
<protein>
    <submittedName>
        <fullName evidence="4">Pentatricopeptide repeat domain-containing protein</fullName>
    </submittedName>
</protein>
<accession>A0A0L0HJ41</accession>
<evidence type="ECO:0000313" key="5">
    <source>
        <dbReference type="Proteomes" id="UP000053201"/>
    </source>
</evidence>
<dbReference type="NCBIfam" id="TIGR00756">
    <property type="entry name" value="PPR"/>
    <property type="match status" value="5"/>
</dbReference>
<feature type="domain" description="PROP1-like PPR" evidence="3">
    <location>
        <begin position="180"/>
        <end position="290"/>
    </location>
</feature>
<feature type="repeat" description="PPR" evidence="2">
    <location>
        <begin position="376"/>
        <end position="410"/>
    </location>
</feature>
<keyword evidence="5" id="KW-1185">Reference proteome</keyword>
<dbReference type="Pfam" id="PF12854">
    <property type="entry name" value="PPR_1"/>
    <property type="match status" value="1"/>
</dbReference>
<dbReference type="OrthoDB" id="185373at2759"/>
<name>A0A0L0HJ41_SPIPD</name>
<dbReference type="SUPFAM" id="SSF48452">
    <property type="entry name" value="TPR-like"/>
    <property type="match status" value="1"/>
</dbReference>
<dbReference type="InParanoid" id="A0A0L0HJ41"/>
<dbReference type="Pfam" id="PF17177">
    <property type="entry name" value="PPR_long"/>
    <property type="match status" value="2"/>
</dbReference>
<feature type="repeat" description="PPR" evidence="2">
    <location>
        <begin position="847"/>
        <end position="881"/>
    </location>
</feature>
<dbReference type="eggNOG" id="KOG4197">
    <property type="taxonomic scope" value="Eukaryota"/>
</dbReference>
<organism evidence="4 5">
    <name type="scientific">Spizellomyces punctatus (strain DAOM BR117)</name>
    <dbReference type="NCBI Taxonomy" id="645134"/>
    <lineage>
        <taxon>Eukaryota</taxon>
        <taxon>Fungi</taxon>
        <taxon>Fungi incertae sedis</taxon>
        <taxon>Chytridiomycota</taxon>
        <taxon>Chytridiomycota incertae sedis</taxon>
        <taxon>Chytridiomycetes</taxon>
        <taxon>Spizellomycetales</taxon>
        <taxon>Spizellomycetaceae</taxon>
        <taxon>Spizellomyces</taxon>
    </lineage>
</organism>
<dbReference type="GeneID" id="27687492"/>
<dbReference type="InterPro" id="IPR033443">
    <property type="entry name" value="PROP1-like_PPR_dom"/>
</dbReference>
<feature type="domain" description="PROP1-like PPR" evidence="3">
    <location>
        <begin position="790"/>
        <end position="959"/>
    </location>
</feature>
<feature type="repeat" description="PPR" evidence="2">
    <location>
        <begin position="917"/>
        <end position="951"/>
    </location>
</feature>
<feature type="repeat" description="PPR" evidence="2">
    <location>
        <begin position="236"/>
        <end position="270"/>
    </location>
</feature>
<evidence type="ECO:0000256" key="1">
    <source>
        <dbReference type="ARBA" id="ARBA00022737"/>
    </source>
</evidence>
<dbReference type="InterPro" id="IPR050667">
    <property type="entry name" value="PPR-containing_protein"/>
</dbReference>
<dbReference type="InterPro" id="IPR011990">
    <property type="entry name" value="TPR-like_helical_dom_sf"/>
</dbReference>
<feature type="repeat" description="PPR" evidence="2">
    <location>
        <begin position="166"/>
        <end position="200"/>
    </location>
</feature>
<feature type="repeat" description="PPR" evidence="2">
    <location>
        <begin position="1127"/>
        <end position="1161"/>
    </location>
</feature>
<gene>
    <name evidence="4" type="ORF">SPPG_04015</name>
</gene>
<dbReference type="OMA" id="PQACLYQ"/>
<feature type="repeat" description="PPR" evidence="2">
    <location>
        <begin position="882"/>
        <end position="916"/>
    </location>
</feature>
<dbReference type="Gene3D" id="1.25.40.10">
    <property type="entry name" value="Tetratricopeptide repeat domain"/>
    <property type="match status" value="8"/>
</dbReference>
<feature type="repeat" description="PPR" evidence="2">
    <location>
        <begin position="201"/>
        <end position="235"/>
    </location>
</feature>
<feature type="repeat" description="PPR" evidence="2">
    <location>
        <begin position="1092"/>
        <end position="1126"/>
    </location>
</feature>
<dbReference type="PROSITE" id="PS51375">
    <property type="entry name" value="PPR"/>
    <property type="match status" value="12"/>
</dbReference>
<dbReference type="STRING" id="645134.A0A0L0HJ41"/>
<feature type="repeat" description="PPR" evidence="2">
    <location>
        <begin position="989"/>
        <end position="1023"/>
    </location>
</feature>
<dbReference type="RefSeq" id="XP_016608954.1">
    <property type="nucleotide sequence ID" value="XM_016752263.1"/>
</dbReference>
<reference evidence="4 5" key="1">
    <citation type="submission" date="2009-08" db="EMBL/GenBank/DDBJ databases">
        <title>The Genome Sequence of Spizellomyces punctatus strain DAOM BR117.</title>
        <authorList>
            <consortium name="The Broad Institute Genome Sequencing Platform"/>
            <person name="Russ C."/>
            <person name="Cuomo C."/>
            <person name="Shea T."/>
            <person name="Young S.K."/>
            <person name="Zeng Q."/>
            <person name="Koehrsen M."/>
            <person name="Haas B."/>
            <person name="Borodovsky M."/>
            <person name="Guigo R."/>
            <person name="Alvarado L."/>
            <person name="Berlin A."/>
            <person name="Bochicchio J."/>
            <person name="Borenstein D."/>
            <person name="Chapman S."/>
            <person name="Chen Z."/>
            <person name="Engels R."/>
            <person name="Freedman E."/>
            <person name="Gellesch M."/>
            <person name="Goldberg J."/>
            <person name="Griggs A."/>
            <person name="Gujja S."/>
            <person name="Heiman D."/>
            <person name="Hepburn T."/>
            <person name="Howarth C."/>
            <person name="Jen D."/>
            <person name="Larson L."/>
            <person name="Lewis B."/>
            <person name="Mehta T."/>
            <person name="Park D."/>
            <person name="Pearson M."/>
            <person name="Roberts A."/>
            <person name="Saif S."/>
            <person name="Shenoy N."/>
            <person name="Sisk P."/>
            <person name="Stolte C."/>
            <person name="Sykes S."/>
            <person name="Thomson T."/>
            <person name="Walk T."/>
            <person name="White J."/>
            <person name="Yandava C."/>
            <person name="Burger G."/>
            <person name="Gray M.W."/>
            <person name="Holland P.W.H."/>
            <person name="King N."/>
            <person name="Lang F.B.F."/>
            <person name="Roger A.J."/>
            <person name="Ruiz-Trillo I."/>
            <person name="Lander E."/>
            <person name="Nusbaum C."/>
        </authorList>
    </citation>
    <scope>NUCLEOTIDE SEQUENCE [LARGE SCALE GENOMIC DNA]</scope>
    <source>
        <strain evidence="4 5">DAOM BR117</strain>
    </source>
</reference>
<dbReference type="InterPro" id="IPR002885">
    <property type="entry name" value="PPR_rpt"/>
</dbReference>
<dbReference type="Pfam" id="PF13812">
    <property type="entry name" value="PPR_3"/>
    <property type="match status" value="2"/>
</dbReference>
<dbReference type="PANTHER" id="PTHR47939:SF13">
    <property type="entry name" value="OS03G0201400 PROTEIN"/>
    <property type="match status" value="1"/>
</dbReference>
<proteinExistence type="predicted"/>
<evidence type="ECO:0000259" key="3">
    <source>
        <dbReference type="Pfam" id="PF17177"/>
    </source>
</evidence>
<dbReference type="EMBL" id="KQ257455">
    <property type="protein sequence ID" value="KND00915.1"/>
    <property type="molecule type" value="Genomic_DNA"/>
</dbReference>
<dbReference type="PANTHER" id="PTHR47939">
    <property type="entry name" value="MEMBRANE-ASSOCIATED SALT-INDUCIBLE PROTEIN-LIKE"/>
    <property type="match status" value="1"/>
</dbReference>
<keyword evidence="1" id="KW-0677">Repeat</keyword>
<evidence type="ECO:0000313" key="4">
    <source>
        <dbReference type="EMBL" id="KND00915.1"/>
    </source>
</evidence>
<feature type="repeat" description="PPR" evidence="2">
    <location>
        <begin position="306"/>
        <end position="340"/>
    </location>
</feature>
<dbReference type="Proteomes" id="UP000053201">
    <property type="component" value="Unassembled WGS sequence"/>
</dbReference>